<dbReference type="InterPro" id="IPR036188">
    <property type="entry name" value="FAD/NAD-bd_sf"/>
</dbReference>
<dbReference type="SUPFAM" id="SSF51905">
    <property type="entry name" value="FAD/NAD(P)-binding domain"/>
    <property type="match status" value="1"/>
</dbReference>
<organism evidence="4 5">
    <name type="scientific">Microvirga terrae</name>
    <dbReference type="NCBI Taxonomy" id="2740529"/>
    <lineage>
        <taxon>Bacteria</taxon>
        <taxon>Pseudomonadati</taxon>
        <taxon>Pseudomonadota</taxon>
        <taxon>Alphaproteobacteria</taxon>
        <taxon>Hyphomicrobiales</taxon>
        <taxon>Methylobacteriaceae</taxon>
        <taxon>Microvirga</taxon>
    </lineage>
</organism>
<dbReference type="Gene3D" id="3.30.9.30">
    <property type="match status" value="1"/>
</dbReference>
<feature type="domain" description="FAD-binding" evidence="3">
    <location>
        <begin position="25"/>
        <end position="193"/>
    </location>
</feature>
<evidence type="ECO:0000313" key="5">
    <source>
        <dbReference type="Proteomes" id="UP001017257"/>
    </source>
</evidence>
<gene>
    <name evidence="4" type="ORF">HPT29_026400</name>
</gene>
<evidence type="ECO:0000259" key="3">
    <source>
        <dbReference type="Pfam" id="PF01494"/>
    </source>
</evidence>
<dbReference type="InterPro" id="IPR002938">
    <property type="entry name" value="FAD-bd"/>
</dbReference>
<evidence type="ECO:0000256" key="2">
    <source>
        <dbReference type="ARBA" id="ARBA00023033"/>
    </source>
</evidence>
<evidence type="ECO:0000256" key="1">
    <source>
        <dbReference type="ARBA" id="ARBA00023002"/>
    </source>
</evidence>
<dbReference type="NCBIfam" id="NF005720">
    <property type="entry name" value="PRK07538.1"/>
    <property type="match status" value="1"/>
</dbReference>
<evidence type="ECO:0000313" key="4">
    <source>
        <dbReference type="EMBL" id="UVF22221.1"/>
    </source>
</evidence>
<reference evidence="4" key="1">
    <citation type="submission" date="2022-08" db="EMBL/GenBank/DDBJ databases">
        <title>Microvirga terrae sp. nov., isolated from soil.</title>
        <authorList>
            <person name="Kim K.H."/>
            <person name="Seo Y.L."/>
            <person name="Kim J.M."/>
            <person name="Lee J.K."/>
            <person name="Han D.M."/>
            <person name="Jeon C.O."/>
        </authorList>
    </citation>
    <scope>NUCLEOTIDE SEQUENCE</scope>
    <source>
        <strain evidence="4">R24</strain>
        <plasmid evidence="4">pR24_1</plasmid>
    </source>
</reference>
<keyword evidence="4" id="KW-0614">Plasmid</keyword>
<dbReference type="RefSeq" id="WP_173945133.1">
    <property type="nucleotide sequence ID" value="NZ_CP102846.1"/>
</dbReference>
<dbReference type="InterPro" id="IPR050493">
    <property type="entry name" value="FAD-dep_Monooxygenase_BioMet"/>
</dbReference>
<sequence length="430" mass="46748">MDKNHKLSSTSSPHCQGQDDALSRRVLIAGGGIGGLVLALSLHQLGVPCTVFEAATEVRELGVGINILPHSARTLKSLGLLGELDDAAIRTRELRYVNHLGKQIWSGLRGLWGGYDTPQLSIHRGRFHGILWRAAQARLPAGGLRNGYRLQGFAQDSEGVTARFTLADGAEAEERGDVLVGADGIHSVVRALLHPRDGGIRWQGNQLWRGAVDWPIFEGGNVMVIAADSMAKLTVYPIAEGRSAGTRLTNWVMNGKVASAASPPPTRESWSRLGNLEEVLPFAKRLQLPFLDVEALIRATPKFFEYPECDRDPLPWWSQGRVTLLGDAAHPMYPTGSNGSAQAILDARCLARLLSELAPEAAFNAYEAERLQKTSEVVLNNRRGGPERVLNLVAQRAPKGFDRLEDVITSEEIADIVGSYARLTGLADPQ</sequence>
<name>A0ABY5S0W6_9HYPH</name>
<accession>A0ABY5S0W6</accession>
<keyword evidence="5" id="KW-1185">Reference proteome</keyword>
<dbReference type="SUPFAM" id="SSF54373">
    <property type="entry name" value="FAD-linked reductases, C-terminal domain"/>
    <property type="match status" value="1"/>
</dbReference>
<dbReference type="EMBL" id="CP102846">
    <property type="protein sequence ID" value="UVF22221.1"/>
    <property type="molecule type" value="Genomic_DNA"/>
</dbReference>
<dbReference type="PRINTS" id="PR00420">
    <property type="entry name" value="RNGMNOXGNASE"/>
</dbReference>
<keyword evidence="2" id="KW-0503">Monooxygenase</keyword>
<dbReference type="Gene3D" id="3.50.50.60">
    <property type="entry name" value="FAD/NAD(P)-binding domain"/>
    <property type="match status" value="1"/>
</dbReference>
<dbReference type="PANTHER" id="PTHR13789">
    <property type="entry name" value="MONOOXYGENASE"/>
    <property type="match status" value="1"/>
</dbReference>
<protein>
    <submittedName>
        <fullName evidence="4">Flavin-dependent oxidoreductase</fullName>
    </submittedName>
</protein>
<keyword evidence="1" id="KW-0560">Oxidoreductase</keyword>
<feature type="domain" description="FAD-binding" evidence="3">
    <location>
        <begin position="317"/>
        <end position="378"/>
    </location>
</feature>
<dbReference type="PANTHER" id="PTHR13789:SF268">
    <property type="entry name" value="5-METHYLPHENAZINE-1-CARBOXYLATE 1-MONOOXYGENASE"/>
    <property type="match status" value="1"/>
</dbReference>
<dbReference type="Proteomes" id="UP001017257">
    <property type="component" value="Plasmid pR24_1"/>
</dbReference>
<proteinExistence type="predicted"/>
<dbReference type="Pfam" id="PF01494">
    <property type="entry name" value="FAD_binding_3"/>
    <property type="match status" value="2"/>
</dbReference>
<geneLocation type="plasmid" evidence="4 5">
    <name>pR24_1</name>
</geneLocation>